<dbReference type="GO" id="GO:0008017">
    <property type="term" value="F:microtubule binding"/>
    <property type="evidence" value="ECO:0007669"/>
    <property type="project" value="InterPro"/>
</dbReference>
<accession>A0AAV2I1F4</accession>
<dbReference type="InterPro" id="IPR043188">
    <property type="entry name" value="DCDC1"/>
</dbReference>
<feature type="coiled-coil region" evidence="1">
    <location>
        <begin position="487"/>
        <end position="521"/>
    </location>
</feature>
<dbReference type="PROSITE" id="PS50231">
    <property type="entry name" value="RICIN_B_LECTIN"/>
    <property type="match status" value="1"/>
</dbReference>
<feature type="compositionally biased region" description="Acidic residues" evidence="2">
    <location>
        <begin position="1137"/>
        <end position="1147"/>
    </location>
</feature>
<feature type="domain" description="Doublecortin" evidence="3">
    <location>
        <begin position="1004"/>
        <end position="1052"/>
    </location>
</feature>
<dbReference type="GO" id="GO:0035556">
    <property type="term" value="P:intracellular signal transduction"/>
    <property type="evidence" value="ECO:0007669"/>
    <property type="project" value="InterPro"/>
</dbReference>
<dbReference type="GO" id="GO:0030496">
    <property type="term" value="C:midbody"/>
    <property type="evidence" value="ECO:0007669"/>
    <property type="project" value="TreeGrafter"/>
</dbReference>
<feature type="compositionally biased region" description="Polar residues" evidence="2">
    <location>
        <begin position="23"/>
        <end position="34"/>
    </location>
</feature>
<keyword evidence="1" id="KW-0175">Coiled coil</keyword>
<proteinExistence type="predicted"/>
<dbReference type="SUPFAM" id="SSF50370">
    <property type="entry name" value="Ricin B-like lectins"/>
    <property type="match status" value="2"/>
</dbReference>
<dbReference type="Pfam" id="PF24478">
    <property type="entry name" value="DCX2_DCDC1"/>
    <property type="match status" value="1"/>
</dbReference>
<comment type="caution">
    <text evidence="4">The sequence shown here is derived from an EMBL/GenBank/DDBJ whole genome shotgun (WGS) entry which is preliminary data.</text>
</comment>
<dbReference type="PANTHER" id="PTHR46302">
    <property type="entry name" value="DOUBLECORTIN DOMAIN-CONTAINING PROTEIN 1"/>
    <property type="match status" value="1"/>
</dbReference>
<name>A0AAV2I1F4_LYMST</name>
<dbReference type="InterPro" id="IPR056415">
    <property type="entry name" value="DCX2_DCDC1"/>
</dbReference>
<evidence type="ECO:0000256" key="1">
    <source>
        <dbReference type="SAM" id="Coils"/>
    </source>
</evidence>
<dbReference type="PROSITE" id="PS50309">
    <property type="entry name" value="DC"/>
    <property type="match status" value="1"/>
</dbReference>
<dbReference type="PANTHER" id="PTHR46302:SF3">
    <property type="entry name" value="DOUBLECORTIN DOMAIN-CONTAINING PROTEIN 1"/>
    <property type="match status" value="1"/>
</dbReference>
<feature type="region of interest" description="Disordered" evidence="2">
    <location>
        <begin position="1"/>
        <end position="34"/>
    </location>
</feature>
<organism evidence="4 5">
    <name type="scientific">Lymnaea stagnalis</name>
    <name type="common">Great pond snail</name>
    <name type="synonym">Helix stagnalis</name>
    <dbReference type="NCBI Taxonomy" id="6523"/>
    <lineage>
        <taxon>Eukaryota</taxon>
        <taxon>Metazoa</taxon>
        <taxon>Spiralia</taxon>
        <taxon>Lophotrochozoa</taxon>
        <taxon>Mollusca</taxon>
        <taxon>Gastropoda</taxon>
        <taxon>Heterobranchia</taxon>
        <taxon>Euthyneura</taxon>
        <taxon>Panpulmonata</taxon>
        <taxon>Hygrophila</taxon>
        <taxon>Lymnaeoidea</taxon>
        <taxon>Lymnaeidae</taxon>
        <taxon>Lymnaea</taxon>
    </lineage>
</organism>
<reference evidence="4 5" key="1">
    <citation type="submission" date="2024-04" db="EMBL/GenBank/DDBJ databases">
        <authorList>
            <consortium name="Genoscope - CEA"/>
            <person name="William W."/>
        </authorList>
    </citation>
    <scope>NUCLEOTIDE SEQUENCE [LARGE SCALE GENOMIC DNA]</scope>
</reference>
<feature type="region of interest" description="Disordered" evidence="2">
    <location>
        <begin position="1115"/>
        <end position="1150"/>
    </location>
</feature>
<feature type="coiled-coil region" evidence="1">
    <location>
        <begin position="1577"/>
        <end position="1607"/>
    </location>
</feature>
<dbReference type="Pfam" id="PF25510">
    <property type="entry name" value="Ubiquitin_DCDC1"/>
    <property type="match status" value="1"/>
</dbReference>
<dbReference type="EMBL" id="CAXITT010000383">
    <property type="protein sequence ID" value="CAL1540465.1"/>
    <property type="molecule type" value="Genomic_DNA"/>
</dbReference>
<dbReference type="InterPro" id="IPR003533">
    <property type="entry name" value="Doublecortin_dom"/>
</dbReference>
<dbReference type="SUPFAM" id="SSF89837">
    <property type="entry name" value="Doublecortin (DC)"/>
    <property type="match status" value="4"/>
</dbReference>
<gene>
    <name evidence="4" type="ORF">GSLYS_00014114001</name>
</gene>
<protein>
    <recommendedName>
        <fullName evidence="3">Doublecortin domain-containing protein</fullName>
    </recommendedName>
</protein>
<feature type="compositionally biased region" description="Basic and acidic residues" evidence="2">
    <location>
        <begin position="1115"/>
        <end position="1136"/>
    </location>
</feature>
<evidence type="ECO:0000256" key="2">
    <source>
        <dbReference type="SAM" id="MobiDB-lite"/>
    </source>
</evidence>
<dbReference type="Gene3D" id="2.80.10.50">
    <property type="match status" value="1"/>
</dbReference>
<dbReference type="Proteomes" id="UP001497497">
    <property type="component" value="Unassembled WGS sequence"/>
</dbReference>
<dbReference type="InterPro" id="IPR035992">
    <property type="entry name" value="Ricin_B-like_lectins"/>
</dbReference>
<dbReference type="InterPro" id="IPR036572">
    <property type="entry name" value="Doublecortin_dom_sf"/>
</dbReference>
<dbReference type="CDD" id="cd17159">
    <property type="entry name" value="DCX4_DCDC5"/>
    <property type="match status" value="1"/>
</dbReference>
<dbReference type="CDD" id="cd17158">
    <property type="entry name" value="DCX3_DCDC5"/>
    <property type="match status" value="1"/>
</dbReference>
<sequence length="1980" mass="226372">MADLDREAKSTVNQLRSADSRTSRFSQKANLKSNRPQIPDNACLFSKSKSDLISYENLLVNQYLSELRYQRVESHSNKLQAPVSPYLQRLHSSQIQHGRRRYRPSSATVCRPCSAHGKADGRRPDFNALDQNNSKAICCCSCKTLEKPKIDARFIADPNLWDPATPRVTRFARPSSAPVKRLRPPSGNTQRFRPSSGHKSVYRIQPTVIKVLAYINGSREKCVHLAASTVKILLEVATEKLGLPFAARRIFLESGVEVFRAEDIPAENEIYISMGEPYKNPYQTTKSNFNLNSISIFKYFLGTMIVRNSSVWTLSGIMLSEKGRRKGTRIKMSKRMRELCTTQKVRMMIYKNGCSTEPSEVVVDMEDMDWFFIHCTSKLSLTRHAKIAYDWTGKQITHLSETPILDDSTVQHGKTPFFGPLWISTGEGFSPSGTQGFLLMIKNALKEKIKILKSQKKQIDFALNDEKGEVNDPIILAMASDDLYEASEKIDEQLEKFQEALMNIQEKLKALKDEALKEEEAGVSYKFSQIQEIGVDDRLLGIKGIKLKVFENGHSDGSFVYFFNLREAMKGAENRNQILLRLLDELSQSRLSSGVNRNLNAVATKLYDKNGVEIKDVSTLQQDQSVWLSFGEPYISPFIFSLHLFLDKATRITDSKKEYRIVREAIVSTDEELVKDTSKWEACAGFPDSYESKEAEIYDDSKVEYLLQGGEVDIKAHFLLLKDKHDKVLYPEIGVSEKTQTKNQIFVHTKNGYIYCKAAPQLCLTVSDNRAEVHLLNSDSPIDGYVVCMQKKVTGNPAQVWHCLQDATISSQLYPGLLLTYLGYKRWDPTEGGEQQQTNVKNGCVISMIVTDRLPKKHLGAQRFAFKQERFDNLGQWKYTATTNPEWNKLAYSWPVLANGELNEKYDWPMEGFIIPNVPPIRKSDKKLELSGATPARLKVLKNGDRKFESAVSVVGPNMTNLVKDHSKKDHKHKMKVSKNQHIMITEELDLELHCMNMTIYEVEFLMFLAYCTSLLDLPFAARRLFDYNGKELFNIQNLERDSLVYVSCGEEWSDPKLSKKEQKRRFLLSQLSSDIVKIQQYCSMRNPEHYVLEINGSLTIATGLVVNKQWTHEVEGQGEQGDSKLRKSSDIVKESFDEDQENEESDQEPRELTYHELSHMKSDDYANTLKWPWERLVNVNNSMDTDDPEANKYTDRDLYEKFKPQTTARLSRETLQKFEYEDGYISVSSNRSLVLSVSETEGRVVNVILSKRQPDNINQRWVIKENGEIRARHNQHLVLTVSMPPTSSGERPSQSFDGCPITLQPRCTNMFGKAHQKWRYDPESGNIFAFYTDQPDKEITAANRADVCTYAIVQGTDIDQPGYIVEMPSKRGEGNKQLKVCTSCARAMRGRYKVQRLQSNTSFHCAMGDANKLNIRQIGSFKVLNNKVDLSTHEADLTLAQWQKRFDELKLQTNVHSIEKEINGAKKVRTVKVMAYKNGEGRLRKGEIICGSSIKGILCQCTHRLGLTNAARRMYLEDGAIVLDVEDLISYAEENYRSEMINIVQAKRSEEQKDPEKEDESLQVQRLHSAASYEVSQQVQRSLDKLRQLESLAEEERDESLGQQEEESQQKGWNRKCELTDVKADVNNLFSYFYVYFHLSPDLDNEEAQKIKRERDELLKNMKLPPLDVILRAPIEVWVSSGKPFVSPEVVESKEENRRKKRNFRAQVCLALDIEKHVLRLMKGRRLEQMAPGTYKSTLSSKQPVVIEKHWQEPTVEEQDKHDTVHKLQSHLGEIRANQSESISSHTGIKLDSRLYQQPNMKRVRVYPNGQSLERAIYVWGGSMQEILDSATAKLSFWKQAKIVYNQNGDRILNFDDIERDQLLCVSMGKSFMQPTNEKLNIEIKASWGRARKQYGSMATDVVVDVQKNPKVDVDPFGPPLLALPIGPAPRSEELQQITSTTEKQQIISTPEHYRLSREVVTSVTMETSTKEITHISKK</sequence>
<dbReference type="GO" id="GO:1902412">
    <property type="term" value="P:regulation of mitotic cytokinesis"/>
    <property type="evidence" value="ECO:0007669"/>
    <property type="project" value="InterPro"/>
</dbReference>
<evidence type="ECO:0000313" key="4">
    <source>
        <dbReference type="EMBL" id="CAL1540465.1"/>
    </source>
</evidence>
<evidence type="ECO:0000259" key="3">
    <source>
        <dbReference type="PROSITE" id="PS50309"/>
    </source>
</evidence>
<dbReference type="InterPro" id="IPR057424">
    <property type="entry name" value="Ubiquitin_DCDC1"/>
</dbReference>
<keyword evidence="5" id="KW-1185">Reference proteome</keyword>
<feature type="region of interest" description="Disordered" evidence="2">
    <location>
        <begin position="173"/>
        <end position="197"/>
    </location>
</feature>
<evidence type="ECO:0000313" key="5">
    <source>
        <dbReference type="Proteomes" id="UP001497497"/>
    </source>
</evidence>